<dbReference type="EMBL" id="KB822697">
    <property type="protein sequence ID" value="ETI29328.1"/>
    <property type="molecule type" value="Genomic_DNA"/>
</dbReference>
<dbReference type="VEuPathDB" id="FungiDB:G647_01781"/>
<dbReference type="RefSeq" id="XP_008723402.1">
    <property type="nucleotide sequence ID" value="XM_008725180.1"/>
</dbReference>
<accession>V9DSK7</accession>
<sequence length="348" mass="39437">MSLPSIAGTKKHRVASNEVNENLPLTRTGHNNMPLEVFNISRSAHELRLGRPLRRSLEAGLIDVLAGQMDSIDVLCSGRRLKSLLGYRRHECIKQIHWDLDRTIADANLSPLDREHFQPYAANCLEILECWSYDGVTTVKRDHNFRLMRLDDDSQQVKPDEFKARLERWLKRQGQYQALKPKGAGALKGGIRLVMCDRPNAAARMTISRDAFEAIEAEFHMHEATLPAFLKEAGSLLMHRVTGQSEETTKVQIVLKVAQHMEISNCLLSLTYDVASNWTDAFICGDGIIFERICDRGHWGLGRQQQQLLAPLISLPDLWTKPLLLPTVVLHVCERRLLSLPVQQKARG</sequence>
<organism evidence="2 3">
    <name type="scientific">Cladophialophora carrionii CBS 160.54</name>
    <dbReference type="NCBI Taxonomy" id="1279043"/>
    <lineage>
        <taxon>Eukaryota</taxon>
        <taxon>Fungi</taxon>
        <taxon>Dikarya</taxon>
        <taxon>Ascomycota</taxon>
        <taxon>Pezizomycotina</taxon>
        <taxon>Eurotiomycetes</taxon>
        <taxon>Chaetothyriomycetidae</taxon>
        <taxon>Chaetothyriales</taxon>
        <taxon>Herpotrichiellaceae</taxon>
        <taxon>Cladophialophora</taxon>
    </lineage>
</organism>
<dbReference type="OrthoDB" id="1046782at2759"/>
<name>V9DSK7_9EURO</name>
<evidence type="ECO:0000256" key="1">
    <source>
        <dbReference type="SAM" id="MobiDB-lite"/>
    </source>
</evidence>
<protein>
    <submittedName>
        <fullName evidence="2">Uncharacterized protein</fullName>
    </submittedName>
</protein>
<dbReference type="Proteomes" id="UP000030678">
    <property type="component" value="Unassembled WGS sequence"/>
</dbReference>
<proteinExistence type="predicted"/>
<dbReference type="GeneID" id="19980274"/>
<reference evidence="2 3" key="1">
    <citation type="submission" date="2013-03" db="EMBL/GenBank/DDBJ databases">
        <title>The Genome Sequence of Cladophialophora carrionii CBS 160.54.</title>
        <authorList>
            <consortium name="The Broad Institute Genomics Platform"/>
            <person name="Cuomo C."/>
            <person name="de Hoog S."/>
            <person name="Gorbushina A."/>
            <person name="Walker B."/>
            <person name="Young S.K."/>
            <person name="Zeng Q."/>
            <person name="Gargeya S."/>
            <person name="Fitzgerald M."/>
            <person name="Haas B."/>
            <person name="Abouelleil A."/>
            <person name="Allen A.W."/>
            <person name="Alvarado L."/>
            <person name="Arachchi H.M."/>
            <person name="Berlin A.M."/>
            <person name="Chapman S.B."/>
            <person name="Gainer-Dewar J."/>
            <person name="Goldberg J."/>
            <person name="Griggs A."/>
            <person name="Gujja S."/>
            <person name="Hansen M."/>
            <person name="Howarth C."/>
            <person name="Imamovic A."/>
            <person name="Ireland A."/>
            <person name="Larimer J."/>
            <person name="McCowan C."/>
            <person name="Murphy C."/>
            <person name="Pearson M."/>
            <person name="Poon T.W."/>
            <person name="Priest M."/>
            <person name="Roberts A."/>
            <person name="Saif S."/>
            <person name="Shea T."/>
            <person name="Sisk P."/>
            <person name="Sykes S."/>
            <person name="Wortman J."/>
            <person name="Nusbaum C."/>
            <person name="Birren B."/>
        </authorList>
    </citation>
    <scope>NUCLEOTIDE SEQUENCE [LARGE SCALE GENOMIC DNA]</scope>
    <source>
        <strain evidence="2 3">CBS 160.54</strain>
    </source>
</reference>
<evidence type="ECO:0000313" key="3">
    <source>
        <dbReference type="Proteomes" id="UP000030678"/>
    </source>
</evidence>
<gene>
    <name evidence="2" type="ORF">G647_01781</name>
</gene>
<evidence type="ECO:0000313" key="2">
    <source>
        <dbReference type="EMBL" id="ETI29328.1"/>
    </source>
</evidence>
<dbReference type="HOGENOM" id="CLU_031640_0_0_1"/>
<dbReference type="AlphaFoldDB" id="V9DSK7"/>
<feature type="compositionally biased region" description="Polar residues" evidence="1">
    <location>
        <begin position="17"/>
        <end position="27"/>
    </location>
</feature>
<feature type="region of interest" description="Disordered" evidence="1">
    <location>
        <begin position="1"/>
        <end position="27"/>
    </location>
</feature>